<dbReference type="EMBL" id="CAFBLD010000011">
    <property type="protein sequence ID" value="CAB4877266.1"/>
    <property type="molecule type" value="Genomic_DNA"/>
</dbReference>
<dbReference type="Gene3D" id="3.40.630.40">
    <property type="entry name" value="Zn-dependent exopeptidases"/>
    <property type="match status" value="1"/>
</dbReference>
<dbReference type="Pfam" id="PF01520">
    <property type="entry name" value="Amidase_3"/>
    <property type="match status" value="1"/>
</dbReference>
<proteinExistence type="predicted"/>
<dbReference type="PANTHER" id="PTHR30404">
    <property type="entry name" value="N-ACETYLMURAMOYL-L-ALANINE AMIDASE"/>
    <property type="match status" value="1"/>
</dbReference>
<dbReference type="GO" id="GO:0008745">
    <property type="term" value="F:N-acetylmuramoyl-L-alanine amidase activity"/>
    <property type="evidence" value="ECO:0007669"/>
    <property type="project" value="InterPro"/>
</dbReference>
<dbReference type="EMBL" id="CAFBOC010000001">
    <property type="protein sequence ID" value="CAB4967838.1"/>
    <property type="molecule type" value="Genomic_DNA"/>
</dbReference>
<feature type="domain" description="MurNAc-LAA" evidence="2">
    <location>
        <begin position="234"/>
        <end position="350"/>
    </location>
</feature>
<dbReference type="SUPFAM" id="SSF53187">
    <property type="entry name" value="Zn-dependent exopeptidases"/>
    <property type="match status" value="1"/>
</dbReference>
<dbReference type="Gene3D" id="1.10.101.10">
    <property type="entry name" value="PGBD-like superfamily/PGBD"/>
    <property type="match status" value="2"/>
</dbReference>
<dbReference type="InterPro" id="IPR002508">
    <property type="entry name" value="MurNAc-LAA_cat"/>
</dbReference>
<dbReference type="GO" id="GO:0009253">
    <property type="term" value="P:peptidoglycan catabolic process"/>
    <property type="evidence" value="ECO:0007669"/>
    <property type="project" value="InterPro"/>
</dbReference>
<dbReference type="EMBL" id="CAFABH010000010">
    <property type="protein sequence ID" value="CAB4827416.1"/>
    <property type="molecule type" value="Genomic_DNA"/>
</dbReference>
<evidence type="ECO:0000313" key="6">
    <source>
        <dbReference type="EMBL" id="CAB4967838.1"/>
    </source>
</evidence>
<dbReference type="InterPro" id="IPR002477">
    <property type="entry name" value="Peptidoglycan-bd-like"/>
</dbReference>
<sequence>MEDLAVGKGASGDVATHVINILNRLGHLTSTPIVFDDGVETAVRAFQQARGLTVTGIVNSVTLRALDEARWKLGDRSLYLQPAPLMHGDDVATLQARLTDMGFDSGRVDGVYGSRTEASVKQFQKSVGVVVDGKCGPATITALIRLSRTISGGAPSVLRESAIQKNRGPALANKVIVLNPSRGGDDTGVSANETNESEIVYDIAQRLEGRLLALGVSVFLTRGANNSPTQAERISLSNETNADLMVSLHADRYPNEKAHGVATYFYGSKTHGIHSVVGERFASLVQREICARTDLLNLRTHSKTWDLLRLTVAPTVRIDLGYLTNPGDASRLGRADFRDVVAESIVIAIQRLYLASEDDAKTGTLRIADLRKAGIRH</sequence>
<evidence type="ECO:0000313" key="3">
    <source>
        <dbReference type="EMBL" id="CAB4336560.1"/>
    </source>
</evidence>
<keyword evidence="1" id="KW-0378">Hydrolase</keyword>
<dbReference type="InterPro" id="IPR036365">
    <property type="entry name" value="PGBD-like_sf"/>
</dbReference>
<gene>
    <name evidence="4" type="ORF">UFOPK3174_00734</name>
    <name evidence="5" type="ORF">UFOPK3328_01433</name>
    <name evidence="6" type="ORF">UFOPK3913_00017</name>
    <name evidence="3" type="ORF">UFOPK4107_00648</name>
</gene>
<dbReference type="EMBL" id="CAESAE010000003">
    <property type="protein sequence ID" value="CAB4336560.1"/>
    <property type="molecule type" value="Genomic_DNA"/>
</dbReference>
<evidence type="ECO:0000256" key="1">
    <source>
        <dbReference type="ARBA" id="ARBA00022801"/>
    </source>
</evidence>
<evidence type="ECO:0000313" key="5">
    <source>
        <dbReference type="EMBL" id="CAB4877266.1"/>
    </source>
</evidence>
<protein>
    <submittedName>
        <fullName evidence="3">Unannotated protein</fullName>
    </submittedName>
</protein>
<dbReference type="InterPro" id="IPR036366">
    <property type="entry name" value="PGBDSf"/>
</dbReference>
<evidence type="ECO:0000313" key="4">
    <source>
        <dbReference type="EMBL" id="CAB4827416.1"/>
    </source>
</evidence>
<dbReference type="SMART" id="SM00646">
    <property type="entry name" value="Ami_3"/>
    <property type="match status" value="1"/>
</dbReference>
<dbReference type="CDD" id="cd02696">
    <property type="entry name" value="MurNAc-LAA"/>
    <property type="match status" value="1"/>
</dbReference>
<name>A0A6J5Z7Y4_9ZZZZ</name>
<dbReference type="PANTHER" id="PTHR30404:SF0">
    <property type="entry name" value="N-ACETYLMURAMOYL-L-ALANINE AMIDASE AMIC"/>
    <property type="match status" value="1"/>
</dbReference>
<reference evidence="3" key="1">
    <citation type="submission" date="2020-05" db="EMBL/GenBank/DDBJ databases">
        <authorList>
            <person name="Chiriac C."/>
            <person name="Salcher M."/>
            <person name="Ghai R."/>
            <person name="Kavagutti S V."/>
        </authorList>
    </citation>
    <scope>NUCLEOTIDE SEQUENCE</scope>
</reference>
<evidence type="ECO:0000259" key="2">
    <source>
        <dbReference type="SMART" id="SM00646"/>
    </source>
</evidence>
<dbReference type="SUPFAM" id="SSF47090">
    <property type="entry name" value="PGBD-like"/>
    <property type="match status" value="2"/>
</dbReference>
<organism evidence="3">
    <name type="scientific">freshwater metagenome</name>
    <dbReference type="NCBI Taxonomy" id="449393"/>
    <lineage>
        <taxon>unclassified sequences</taxon>
        <taxon>metagenomes</taxon>
        <taxon>ecological metagenomes</taxon>
    </lineage>
</organism>
<dbReference type="Pfam" id="PF01471">
    <property type="entry name" value="PG_binding_1"/>
    <property type="match status" value="2"/>
</dbReference>
<dbReference type="GO" id="GO:0030288">
    <property type="term" value="C:outer membrane-bounded periplasmic space"/>
    <property type="evidence" value="ECO:0007669"/>
    <property type="project" value="TreeGrafter"/>
</dbReference>
<accession>A0A6J5Z7Y4</accession>
<dbReference type="InterPro" id="IPR050695">
    <property type="entry name" value="N-acetylmuramoyl_amidase_3"/>
</dbReference>
<dbReference type="AlphaFoldDB" id="A0A6J5Z7Y4"/>